<dbReference type="CDD" id="cd22268">
    <property type="entry name" value="DPBB_RlpA-like"/>
    <property type="match status" value="1"/>
</dbReference>
<dbReference type="PANTHER" id="PTHR34183">
    <property type="entry name" value="ENDOLYTIC PEPTIDOGLYCAN TRANSGLYCOSYLASE RLPA"/>
    <property type="match status" value="1"/>
</dbReference>
<dbReference type="Proteomes" id="UP001431634">
    <property type="component" value="Unassembled WGS sequence"/>
</dbReference>
<dbReference type="InterPro" id="IPR007730">
    <property type="entry name" value="SPOR-like_dom"/>
</dbReference>
<evidence type="ECO:0000259" key="1">
    <source>
        <dbReference type="Pfam" id="PF03330"/>
    </source>
</evidence>
<proteinExistence type="predicted"/>
<dbReference type="EMBL" id="JASBAO010000001">
    <property type="protein sequence ID" value="MDI2090348.1"/>
    <property type="molecule type" value="Genomic_DNA"/>
</dbReference>
<feature type="domain" description="RlpA-like protein double-psi beta-barrel" evidence="1">
    <location>
        <begin position="74"/>
        <end position="146"/>
    </location>
</feature>
<dbReference type="InterPro" id="IPR036680">
    <property type="entry name" value="SPOR-like_sf"/>
</dbReference>
<protein>
    <submittedName>
        <fullName evidence="3">RlpA-like double-psi beta-barrel domain-containing protein</fullName>
    </submittedName>
</protein>
<dbReference type="PROSITE" id="PS51257">
    <property type="entry name" value="PROKAR_LIPOPROTEIN"/>
    <property type="match status" value="1"/>
</dbReference>
<keyword evidence="4" id="KW-1185">Reference proteome</keyword>
<sequence>MNNNILKRCGFLIVALVLASCSKDNHQPEHKAEIHYIIGQPYQLGERWMYPEENFAYKGTGIAVVSKEKVGKITADGEIYNPQLMTGAHPTLQLPAIVKVRNLDNGREVVIRLNDRTTSAPPRELEVTPKVAELLGFTVQSPAKVEIIEDEAQSQKIALEMPNGPQTQMQVETAPLDTIKVENLDGSSSIQNHSLEQPKDNGIKTPMSLPEFPAVYTQGVATGGQLWIDGGSFTSKIYADRLAAKMGGHLAYTYTGGRRVIRVRSGPYSTVEQADQNLDYLLKSGIKGAKIIVE</sequence>
<dbReference type="PANTHER" id="PTHR34183:SF1">
    <property type="entry name" value="ENDOLYTIC PEPTIDOGLYCAN TRANSGLYCOSYLASE RLPA"/>
    <property type="match status" value="1"/>
</dbReference>
<dbReference type="Pfam" id="PF05036">
    <property type="entry name" value="SPOR"/>
    <property type="match status" value="1"/>
</dbReference>
<gene>
    <name evidence="3" type="ORF">QJV27_02935</name>
</gene>
<dbReference type="SUPFAM" id="SSF110997">
    <property type="entry name" value="Sporulation related repeat"/>
    <property type="match status" value="1"/>
</dbReference>
<accession>A0ABT6Q062</accession>
<feature type="domain" description="SPOR" evidence="2">
    <location>
        <begin position="227"/>
        <end position="286"/>
    </location>
</feature>
<dbReference type="Gene3D" id="2.40.40.10">
    <property type="entry name" value="RlpA-like domain"/>
    <property type="match status" value="1"/>
</dbReference>
<name>A0ABT6Q062_9PROT</name>
<dbReference type="InterPro" id="IPR036908">
    <property type="entry name" value="RlpA-like_sf"/>
</dbReference>
<evidence type="ECO:0000313" key="3">
    <source>
        <dbReference type="EMBL" id="MDI2090348.1"/>
    </source>
</evidence>
<dbReference type="InterPro" id="IPR009009">
    <property type="entry name" value="RlpA-like_DPBB"/>
</dbReference>
<reference evidence="3" key="1">
    <citation type="submission" date="2023-05" db="EMBL/GenBank/DDBJ databases">
        <title>Whole genome sequence of Commensalibacter sp.</title>
        <authorList>
            <person name="Charoenyingcharoen P."/>
            <person name="Yukphan P."/>
        </authorList>
    </citation>
    <scope>NUCLEOTIDE SEQUENCE</scope>
    <source>
        <strain evidence="3">TBRC 16381</strain>
    </source>
</reference>
<dbReference type="Gene3D" id="3.30.70.1070">
    <property type="entry name" value="Sporulation related repeat"/>
    <property type="match status" value="1"/>
</dbReference>
<organism evidence="3 4">
    <name type="scientific">Commensalibacter oyaizuii</name>
    <dbReference type="NCBI Taxonomy" id="3043873"/>
    <lineage>
        <taxon>Bacteria</taxon>
        <taxon>Pseudomonadati</taxon>
        <taxon>Pseudomonadota</taxon>
        <taxon>Alphaproteobacteria</taxon>
        <taxon>Acetobacterales</taxon>
        <taxon>Acetobacteraceae</taxon>
    </lineage>
</organism>
<dbReference type="RefSeq" id="WP_281447495.1">
    <property type="nucleotide sequence ID" value="NZ_JASBAO010000001.1"/>
</dbReference>
<dbReference type="Pfam" id="PF03330">
    <property type="entry name" value="DPBB_1"/>
    <property type="match status" value="1"/>
</dbReference>
<evidence type="ECO:0000259" key="2">
    <source>
        <dbReference type="Pfam" id="PF05036"/>
    </source>
</evidence>
<evidence type="ECO:0000313" key="4">
    <source>
        <dbReference type="Proteomes" id="UP001431634"/>
    </source>
</evidence>
<comment type="caution">
    <text evidence="3">The sequence shown here is derived from an EMBL/GenBank/DDBJ whole genome shotgun (WGS) entry which is preliminary data.</text>
</comment>